<dbReference type="AlphaFoldDB" id="A0A919A8E8"/>
<feature type="region of interest" description="Disordered" evidence="1">
    <location>
        <begin position="1"/>
        <end position="48"/>
    </location>
</feature>
<sequence length="425" mass="45261">MSDDEPTTGGSASGGSAGTSSLGASTGTSTRTSTSTSSTGTDAGTGGDVAAADVVSAPRRPWWHWRQLTRGRLRPALAAALVGALLGGTGVAWRTETGPFAGERACWGAFDEDDVADLFHGKRDVETAEIPVTTSRIGSEGPSGRCQLTSPRGARVTARLHQLDVRFGGAGDTWADEYLSARMTPLGGGVLGMVSDTRAWLAIPEGCVGRPGEDQGPLVVDMETGWTVHDDEVDTDERARLARAVVKLANDYMRDKGCTRALADPSDRLSAPARFLDERKDAVCGIEGLRLHGGRKPDGYRRPLVTRGAAPVRTCDRDVVFGHPSLRLMTVADPRLAALYKDLSFDGGRRRVTAVGDTREYSRGQGFLRDDMGLYQAECQTGEVTFLVRADDGDQAADIRALLPRYVAAEAERVGCGPLRLRMPA</sequence>
<accession>A0A919A8E8</accession>
<reference evidence="2" key="1">
    <citation type="journal article" date="2014" name="Int. J. Syst. Evol. Microbiol.">
        <title>Complete genome sequence of Corynebacterium casei LMG S-19264T (=DSM 44701T), isolated from a smear-ripened cheese.</title>
        <authorList>
            <consortium name="US DOE Joint Genome Institute (JGI-PGF)"/>
            <person name="Walter F."/>
            <person name="Albersmeier A."/>
            <person name="Kalinowski J."/>
            <person name="Ruckert C."/>
        </authorList>
    </citation>
    <scope>NUCLEOTIDE SEQUENCE</scope>
    <source>
        <strain evidence="2">JCM 4784</strain>
    </source>
</reference>
<dbReference type="Proteomes" id="UP000608024">
    <property type="component" value="Unassembled WGS sequence"/>
</dbReference>
<evidence type="ECO:0000256" key="1">
    <source>
        <dbReference type="SAM" id="MobiDB-lite"/>
    </source>
</evidence>
<reference evidence="2" key="2">
    <citation type="submission" date="2020-09" db="EMBL/GenBank/DDBJ databases">
        <authorList>
            <person name="Sun Q."/>
            <person name="Ohkuma M."/>
        </authorList>
    </citation>
    <scope>NUCLEOTIDE SEQUENCE</scope>
    <source>
        <strain evidence="2">JCM 4784</strain>
    </source>
</reference>
<evidence type="ECO:0000313" key="2">
    <source>
        <dbReference type="EMBL" id="GHE93051.1"/>
    </source>
</evidence>
<keyword evidence="3" id="KW-1185">Reference proteome</keyword>
<dbReference type="EMBL" id="BNBT01000186">
    <property type="protein sequence ID" value="GHE93051.1"/>
    <property type="molecule type" value="Genomic_DNA"/>
</dbReference>
<feature type="compositionally biased region" description="Low complexity" evidence="1">
    <location>
        <begin position="18"/>
        <end position="48"/>
    </location>
</feature>
<proteinExistence type="predicted"/>
<evidence type="ECO:0000313" key="3">
    <source>
        <dbReference type="Proteomes" id="UP000608024"/>
    </source>
</evidence>
<name>A0A919A8E8_9ACTN</name>
<comment type="caution">
    <text evidence="2">The sequence shown here is derived from an EMBL/GenBank/DDBJ whole genome shotgun (WGS) entry which is preliminary data.</text>
</comment>
<dbReference type="RefSeq" id="WP_190140096.1">
    <property type="nucleotide sequence ID" value="NZ_BNBT01000186.1"/>
</dbReference>
<organism evidence="2 3">
    <name type="scientific">Streptomyces longispororuber</name>
    <dbReference type="NCBI Taxonomy" id="68230"/>
    <lineage>
        <taxon>Bacteria</taxon>
        <taxon>Bacillati</taxon>
        <taxon>Actinomycetota</taxon>
        <taxon>Actinomycetes</taxon>
        <taxon>Kitasatosporales</taxon>
        <taxon>Streptomycetaceae</taxon>
        <taxon>Streptomyces</taxon>
    </lineage>
</organism>
<protein>
    <submittedName>
        <fullName evidence="2">Uncharacterized protein</fullName>
    </submittedName>
</protein>
<gene>
    <name evidence="2" type="ORF">GCM10018785_68810</name>
</gene>